<feature type="region of interest" description="Disordered" evidence="3">
    <location>
        <begin position="214"/>
        <end position="262"/>
    </location>
</feature>
<evidence type="ECO:0000256" key="2">
    <source>
        <dbReference type="ARBA" id="ARBA00009387"/>
    </source>
</evidence>
<feature type="compositionally biased region" description="Low complexity" evidence="3">
    <location>
        <begin position="234"/>
        <end position="246"/>
    </location>
</feature>
<feature type="compositionally biased region" description="Polar residues" evidence="3">
    <location>
        <begin position="247"/>
        <end position="260"/>
    </location>
</feature>
<dbReference type="EMBL" id="JAFVMG010000007">
    <property type="protein sequence ID" value="MBO1328479.1"/>
    <property type="molecule type" value="Genomic_DNA"/>
</dbReference>
<dbReference type="InterPro" id="IPR008258">
    <property type="entry name" value="Transglycosylase_SLT_dom_1"/>
</dbReference>
<dbReference type="CDD" id="cd00254">
    <property type="entry name" value="LT-like"/>
    <property type="match status" value="1"/>
</dbReference>
<sequence>MHGRETFPLPSSFAIRRHGHSAPTRRSLAVAHQAARLLVLAALCVLASCAGPRSNYAPPVASDNALNQWTPYVQEASQRFTIPQSWIRAIMRQESGGHQYLHGHLTRSIHGAVGLMQIKPDTYAELAGRYHLGSDPYDPHDNIMAGSGYIRELYNRFGSPDFAGAYSCGPQCMSNHRTRGAPLPSYAVAYLAAVSPHLNDPVPGDNTQIAQAVAAAEAQNWSDSDHPQADPLNDTPTDTTTTGADTRQVSITPLPGQSSREVALSGPAITWRQNRITGNAVIQIGAFSTRGRADAALRTAHGAAPALEQAHDRVERILSGSGASVWRTRLEGLPAAQTSIICQALHQQGLACVPVH</sequence>
<dbReference type="Pfam" id="PF01464">
    <property type="entry name" value="SLT"/>
    <property type="match status" value="1"/>
</dbReference>
<dbReference type="Gene3D" id="1.10.530.10">
    <property type="match status" value="1"/>
</dbReference>
<dbReference type="Proteomes" id="UP000664399">
    <property type="component" value="Unassembled WGS sequence"/>
</dbReference>
<dbReference type="PANTHER" id="PTHR37423">
    <property type="entry name" value="SOLUBLE LYTIC MUREIN TRANSGLYCOSYLASE-RELATED"/>
    <property type="match status" value="1"/>
</dbReference>
<feature type="domain" description="Transglycosylase SLT" evidence="4">
    <location>
        <begin position="72"/>
        <end position="176"/>
    </location>
</feature>
<protein>
    <submittedName>
        <fullName evidence="5">Lytic transglycosylase domain-containing protein</fullName>
    </submittedName>
</protein>
<dbReference type="SUPFAM" id="SSF53955">
    <property type="entry name" value="Lysozyme-like"/>
    <property type="match status" value="1"/>
</dbReference>
<proteinExistence type="inferred from homology"/>
<keyword evidence="6" id="KW-1185">Reference proteome</keyword>
<accession>A0ABS3LM80</accession>
<reference evidence="5 6" key="1">
    <citation type="submission" date="2021-03" db="EMBL/GenBank/DDBJ databases">
        <title>The complete genome sequence of Acetobacter suratthaniensis TBRC 1719.</title>
        <authorList>
            <person name="Charoenyingcharoen P."/>
            <person name="Yukphan P."/>
        </authorList>
    </citation>
    <scope>NUCLEOTIDE SEQUENCE [LARGE SCALE GENOMIC DNA]</scope>
    <source>
        <strain evidence="5 6">TBRC 1719</strain>
    </source>
</reference>
<evidence type="ECO:0000256" key="1">
    <source>
        <dbReference type="ARBA" id="ARBA00007734"/>
    </source>
</evidence>
<dbReference type="InterPro" id="IPR023346">
    <property type="entry name" value="Lysozyme-like_dom_sf"/>
</dbReference>
<gene>
    <name evidence="5" type="ORF">J2D75_08315</name>
</gene>
<dbReference type="PANTHER" id="PTHR37423:SF2">
    <property type="entry name" value="MEMBRANE-BOUND LYTIC MUREIN TRANSGLYCOSYLASE C"/>
    <property type="match status" value="1"/>
</dbReference>
<evidence type="ECO:0000313" key="5">
    <source>
        <dbReference type="EMBL" id="MBO1328479.1"/>
    </source>
</evidence>
<comment type="caution">
    <text evidence="5">The sequence shown here is derived from an EMBL/GenBank/DDBJ whole genome shotgun (WGS) entry which is preliminary data.</text>
</comment>
<evidence type="ECO:0000256" key="3">
    <source>
        <dbReference type="SAM" id="MobiDB-lite"/>
    </source>
</evidence>
<evidence type="ECO:0000313" key="6">
    <source>
        <dbReference type="Proteomes" id="UP000664399"/>
    </source>
</evidence>
<comment type="similarity">
    <text evidence="2">Belongs to the virb1 family.</text>
</comment>
<evidence type="ECO:0000259" key="4">
    <source>
        <dbReference type="Pfam" id="PF01464"/>
    </source>
</evidence>
<organism evidence="5 6">
    <name type="scientific">Acetobacter suratthaniensis</name>
    <dbReference type="NCBI Taxonomy" id="1502841"/>
    <lineage>
        <taxon>Bacteria</taxon>
        <taxon>Pseudomonadati</taxon>
        <taxon>Pseudomonadota</taxon>
        <taxon>Alphaproteobacteria</taxon>
        <taxon>Acetobacterales</taxon>
        <taxon>Acetobacteraceae</taxon>
        <taxon>Acetobacter</taxon>
    </lineage>
</organism>
<name>A0ABS3LM80_9PROT</name>
<comment type="similarity">
    <text evidence="1">Belongs to the transglycosylase Slt family.</text>
</comment>